<dbReference type="GO" id="GO:0007059">
    <property type="term" value="P:chromosome segregation"/>
    <property type="evidence" value="ECO:0007669"/>
    <property type="project" value="TreeGrafter"/>
</dbReference>
<dbReference type="PANTHER" id="PTHR33375">
    <property type="entry name" value="CHROMOSOME-PARTITIONING PROTEIN PARB-RELATED"/>
    <property type="match status" value="1"/>
</dbReference>
<reference evidence="3" key="1">
    <citation type="submission" date="2015-08" db="EMBL/GenBank/DDBJ databases">
        <authorList>
            <person name="Babu N.S."/>
            <person name="Beckwith C.J."/>
            <person name="Beseler K.G."/>
            <person name="Brison A."/>
            <person name="Carone J.V."/>
            <person name="Caskin T.P."/>
            <person name="Diamond M."/>
            <person name="Durham M.E."/>
            <person name="Foxe J.M."/>
            <person name="Go M."/>
            <person name="Henderson B.A."/>
            <person name="Jones I.B."/>
            <person name="McGettigan J.A."/>
            <person name="Micheletti S.J."/>
            <person name="Nasrallah M.E."/>
            <person name="Ortiz D."/>
            <person name="Piller C.R."/>
            <person name="Privatt S.R."/>
            <person name="Schneider S.L."/>
            <person name="Sharp S."/>
            <person name="Smith T.C."/>
            <person name="Stanton J.D."/>
            <person name="Ullery H.E."/>
            <person name="Wilson R.J."/>
            <person name="Serrano M.G."/>
            <person name="Buck G."/>
            <person name="Lee V."/>
            <person name="Wang Y."/>
            <person name="Carvalho R."/>
            <person name="Voegtly L."/>
            <person name="Shi R."/>
            <person name="Duckworth R."/>
            <person name="Johnson A."/>
            <person name="Loviza R."/>
            <person name="Walstead R."/>
            <person name="Shah Z."/>
            <person name="Kiflezghi M."/>
            <person name="Wade K."/>
            <person name="Ball S.L."/>
            <person name="Bradley K.W."/>
            <person name="Asai D.J."/>
            <person name="Bowman C.A."/>
            <person name="Russell D.A."/>
            <person name="Pope W.H."/>
            <person name="Jacobs-Sera D."/>
            <person name="Hendrix R.W."/>
            <person name="Hatfull G.F."/>
        </authorList>
    </citation>
    <scope>NUCLEOTIDE SEQUENCE</scope>
</reference>
<accession>A0A2P2C819</accession>
<dbReference type="SUPFAM" id="SSF110849">
    <property type="entry name" value="ParB/Sulfiredoxin"/>
    <property type="match status" value="1"/>
</dbReference>
<evidence type="ECO:0000313" key="3">
    <source>
        <dbReference type="EMBL" id="CUR58121.1"/>
    </source>
</evidence>
<feature type="region of interest" description="Disordered" evidence="1">
    <location>
        <begin position="134"/>
        <end position="158"/>
    </location>
</feature>
<dbReference type="Pfam" id="PF02195">
    <property type="entry name" value="ParB_N"/>
    <property type="match status" value="1"/>
</dbReference>
<proteinExistence type="predicted"/>
<gene>
    <name evidence="3" type="ORF">NOCA2480113</name>
</gene>
<protein>
    <submittedName>
        <fullName evidence="3">Putative LigA</fullName>
    </submittedName>
</protein>
<name>A0A2P2C819_9ZZZZ</name>
<dbReference type="SMART" id="SM00470">
    <property type="entry name" value="ParB"/>
    <property type="match status" value="1"/>
</dbReference>
<dbReference type="InterPro" id="IPR050336">
    <property type="entry name" value="Chromosome_partition/occlusion"/>
</dbReference>
<dbReference type="EMBL" id="CZKA01000043">
    <property type="protein sequence ID" value="CUR58121.1"/>
    <property type="molecule type" value="Genomic_DNA"/>
</dbReference>
<feature type="domain" description="ParB-like N-terminal" evidence="2">
    <location>
        <begin position="12"/>
        <end position="95"/>
    </location>
</feature>
<dbReference type="GO" id="GO:0005694">
    <property type="term" value="C:chromosome"/>
    <property type="evidence" value="ECO:0007669"/>
    <property type="project" value="TreeGrafter"/>
</dbReference>
<sequence length="325" mass="36491">MTVMSDRGHIELERRVDSIIVGERHRGDAGDLTPLMESLKRVGLLQPVTITPDGYLICGYRRLEAAKQLGWKILRVWVRSGISDELTRLLAERDENFTHKPLSDLEAAHLFDEMKVLLQEDAARRMKAHQFRAANNETAGHEGCPDSGQPETAPGRTTRQAALLVTQKASHNRLEHILEMERIAADKSAPRAARQVAETELEAIRNGGAVDPGYQRVKAAQRIAALMKPTDDTDIDALADEVRAQAKADRTRRIKENRAKRAATAANAKRSTRSFALTWVELDGWTKRYDVEQIATEVKSDDWALFLRVLDETRVFAEAVNLARE</sequence>
<dbReference type="AlphaFoldDB" id="A0A2P2C819"/>
<evidence type="ECO:0000259" key="2">
    <source>
        <dbReference type="SMART" id="SM00470"/>
    </source>
</evidence>
<evidence type="ECO:0000256" key="1">
    <source>
        <dbReference type="SAM" id="MobiDB-lite"/>
    </source>
</evidence>
<dbReference type="GO" id="GO:0045881">
    <property type="term" value="P:positive regulation of sporulation resulting in formation of a cellular spore"/>
    <property type="evidence" value="ECO:0007669"/>
    <property type="project" value="TreeGrafter"/>
</dbReference>
<dbReference type="PANTHER" id="PTHR33375:SF1">
    <property type="entry name" value="CHROMOSOME-PARTITIONING PROTEIN PARB-RELATED"/>
    <property type="match status" value="1"/>
</dbReference>
<organism evidence="3">
    <name type="scientific">metagenome</name>
    <dbReference type="NCBI Taxonomy" id="256318"/>
    <lineage>
        <taxon>unclassified sequences</taxon>
        <taxon>metagenomes</taxon>
    </lineage>
</organism>
<dbReference type="InterPro" id="IPR003115">
    <property type="entry name" value="ParB_N"/>
</dbReference>
<dbReference type="Gene3D" id="3.90.1530.30">
    <property type="match status" value="1"/>
</dbReference>
<dbReference type="InterPro" id="IPR036086">
    <property type="entry name" value="ParB/Sulfiredoxin_sf"/>
</dbReference>